<evidence type="ECO:0000313" key="12">
    <source>
        <dbReference type="EMBL" id="AOY39522.1"/>
    </source>
</evidence>
<keyword evidence="4 11" id="KW-0812">Transmembrane</keyword>
<evidence type="ECO:0000256" key="9">
    <source>
        <dbReference type="ARBA" id="ARBA00031586"/>
    </source>
</evidence>
<proteinExistence type="inferred from homology"/>
<dbReference type="AlphaFoldDB" id="A0A343A4P4"/>
<name>A0A343A4P4_9CUCU</name>
<comment type="similarity">
    <text evidence="2">Belongs to the complex I subunit 4L family.</text>
</comment>
<accession>A0A343A4P4</accession>
<evidence type="ECO:0000256" key="5">
    <source>
        <dbReference type="ARBA" id="ARBA00022967"/>
    </source>
</evidence>
<evidence type="ECO:0000256" key="1">
    <source>
        <dbReference type="ARBA" id="ARBA00004141"/>
    </source>
</evidence>
<dbReference type="EMBL" id="KX035175">
    <property type="protein sequence ID" value="AOY39522.1"/>
    <property type="molecule type" value="Genomic_DNA"/>
</dbReference>
<feature type="transmembrane region" description="Helical" evidence="11">
    <location>
        <begin position="49"/>
        <end position="73"/>
    </location>
</feature>
<dbReference type="GO" id="GO:0016020">
    <property type="term" value="C:membrane"/>
    <property type="evidence" value="ECO:0007669"/>
    <property type="project" value="UniProtKB-SubCell"/>
</dbReference>
<dbReference type="InterPro" id="IPR039428">
    <property type="entry name" value="NUOK/Mnh_C1-like"/>
</dbReference>
<dbReference type="GO" id="GO:0008137">
    <property type="term" value="F:NADH dehydrogenase (ubiquinone) activity"/>
    <property type="evidence" value="ECO:0007669"/>
    <property type="project" value="UniProtKB-EC"/>
</dbReference>
<dbReference type="Pfam" id="PF00420">
    <property type="entry name" value="Oxidored_q2"/>
    <property type="match status" value="1"/>
</dbReference>
<comment type="catalytic activity">
    <reaction evidence="10">
        <text>a ubiquinone + NADH + 5 H(+)(in) = a ubiquinol + NAD(+) + 4 H(+)(out)</text>
        <dbReference type="Rhea" id="RHEA:29091"/>
        <dbReference type="Rhea" id="RHEA-COMP:9565"/>
        <dbReference type="Rhea" id="RHEA-COMP:9566"/>
        <dbReference type="ChEBI" id="CHEBI:15378"/>
        <dbReference type="ChEBI" id="CHEBI:16389"/>
        <dbReference type="ChEBI" id="CHEBI:17976"/>
        <dbReference type="ChEBI" id="CHEBI:57540"/>
        <dbReference type="ChEBI" id="CHEBI:57945"/>
        <dbReference type="EC" id="7.1.1.2"/>
    </reaction>
</comment>
<keyword evidence="12" id="KW-0496">Mitochondrion</keyword>
<evidence type="ECO:0000256" key="4">
    <source>
        <dbReference type="ARBA" id="ARBA00022692"/>
    </source>
</evidence>
<reference evidence="12" key="1">
    <citation type="submission" date="2016-04" db="EMBL/GenBank/DDBJ databases">
        <title>Mitochondria of Scolytid beetles.</title>
        <authorList>
            <person name="Miller K."/>
            <person name="Linard B."/>
            <person name="Vogler A.P."/>
        </authorList>
    </citation>
    <scope>NUCLEOTIDE SEQUENCE</scope>
</reference>
<evidence type="ECO:0000256" key="8">
    <source>
        <dbReference type="ARBA" id="ARBA00023136"/>
    </source>
</evidence>
<keyword evidence="6 11" id="KW-1133">Transmembrane helix</keyword>
<evidence type="ECO:0000256" key="6">
    <source>
        <dbReference type="ARBA" id="ARBA00022989"/>
    </source>
</evidence>
<feature type="transmembrane region" description="Helical" evidence="11">
    <location>
        <begin position="20"/>
        <end position="43"/>
    </location>
</feature>
<sequence>MVIMSFFGVVCIILNKSHYLLVFLCVEFLVIYVFLLFFTYFYFLNCGFFFSSYFLSITVCGSVLGLSLLVFMIRTHGSDYINLASSLW</sequence>
<protein>
    <recommendedName>
        <fullName evidence="3">NADH-ubiquinone oxidoreductase chain 4L</fullName>
    </recommendedName>
    <alternativeName>
        <fullName evidence="9">NADH dehydrogenase subunit 4L</fullName>
    </alternativeName>
</protein>
<comment type="subcellular location">
    <subcellularLocation>
        <location evidence="1">Membrane</location>
        <topology evidence="1">Multi-pass membrane protein</topology>
    </subcellularLocation>
</comment>
<evidence type="ECO:0000256" key="3">
    <source>
        <dbReference type="ARBA" id="ARBA00016612"/>
    </source>
</evidence>
<dbReference type="Gene3D" id="1.10.287.3510">
    <property type="match status" value="1"/>
</dbReference>
<evidence type="ECO:0000256" key="2">
    <source>
        <dbReference type="ARBA" id="ARBA00010519"/>
    </source>
</evidence>
<evidence type="ECO:0000256" key="7">
    <source>
        <dbReference type="ARBA" id="ARBA00023027"/>
    </source>
</evidence>
<organism evidence="12">
    <name type="scientific">Hypothenemus sp. BMNH 1040003</name>
    <dbReference type="NCBI Taxonomy" id="1903776"/>
    <lineage>
        <taxon>Eukaryota</taxon>
        <taxon>Metazoa</taxon>
        <taxon>Ecdysozoa</taxon>
        <taxon>Arthropoda</taxon>
        <taxon>Hexapoda</taxon>
        <taxon>Insecta</taxon>
        <taxon>Pterygota</taxon>
        <taxon>Neoptera</taxon>
        <taxon>Endopterygota</taxon>
        <taxon>Coleoptera</taxon>
        <taxon>Polyphaga</taxon>
        <taxon>Cucujiformia</taxon>
        <taxon>Curculionidae</taxon>
        <taxon>Scolytinae</taxon>
        <taxon>Hypothenemus</taxon>
    </lineage>
</organism>
<keyword evidence="5" id="KW-1278">Translocase</keyword>
<keyword evidence="7" id="KW-0520">NAD</keyword>
<keyword evidence="8 11" id="KW-0472">Membrane</keyword>
<evidence type="ECO:0000256" key="10">
    <source>
        <dbReference type="ARBA" id="ARBA00049551"/>
    </source>
</evidence>
<gene>
    <name evidence="12" type="primary">nad4l</name>
</gene>
<geneLocation type="mitochondrion" evidence="12"/>
<evidence type="ECO:0000256" key="11">
    <source>
        <dbReference type="SAM" id="Phobius"/>
    </source>
</evidence>